<gene>
    <name evidence="1" type="ORF">OFUS_LOCUS14638</name>
</gene>
<dbReference type="OrthoDB" id="6045821at2759"/>
<sequence>MGKVETLLCLDENVKTQAMAHLKGIGQESCPPEDIVQCERNPCDLSQGCPACPGATCRPNYCRGCNAIFYQSDGSRVTDCGIPDCAPEDVVHCFVDPCEIAREKGCSGYPEAICVSSFCKGCNATWYDKCQKVECGA</sequence>
<protein>
    <submittedName>
        <fullName evidence="1">Uncharacterized protein</fullName>
    </submittedName>
</protein>
<evidence type="ECO:0000313" key="2">
    <source>
        <dbReference type="Proteomes" id="UP000749559"/>
    </source>
</evidence>
<comment type="caution">
    <text evidence="1">The sequence shown here is derived from an EMBL/GenBank/DDBJ whole genome shotgun (WGS) entry which is preliminary data.</text>
</comment>
<organism evidence="1 2">
    <name type="scientific">Owenia fusiformis</name>
    <name type="common">Polychaete worm</name>
    <dbReference type="NCBI Taxonomy" id="6347"/>
    <lineage>
        <taxon>Eukaryota</taxon>
        <taxon>Metazoa</taxon>
        <taxon>Spiralia</taxon>
        <taxon>Lophotrochozoa</taxon>
        <taxon>Annelida</taxon>
        <taxon>Polychaeta</taxon>
        <taxon>Sedentaria</taxon>
        <taxon>Canalipalpata</taxon>
        <taxon>Sabellida</taxon>
        <taxon>Oweniida</taxon>
        <taxon>Oweniidae</taxon>
        <taxon>Owenia</taxon>
    </lineage>
</organism>
<keyword evidence="2" id="KW-1185">Reference proteome</keyword>
<name>A0A8S4PDS1_OWEFU</name>
<reference evidence="1" key="1">
    <citation type="submission" date="2022-03" db="EMBL/GenBank/DDBJ databases">
        <authorList>
            <person name="Martin C."/>
        </authorList>
    </citation>
    <scope>NUCLEOTIDE SEQUENCE</scope>
</reference>
<proteinExistence type="predicted"/>
<evidence type="ECO:0000313" key="1">
    <source>
        <dbReference type="EMBL" id="CAH1789243.1"/>
    </source>
</evidence>
<dbReference type="EMBL" id="CAIIXF020000007">
    <property type="protein sequence ID" value="CAH1789243.1"/>
    <property type="molecule type" value="Genomic_DNA"/>
</dbReference>
<dbReference type="AlphaFoldDB" id="A0A8S4PDS1"/>
<dbReference type="Proteomes" id="UP000749559">
    <property type="component" value="Unassembled WGS sequence"/>
</dbReference>
<accession>A0A8S4PDS1</accession>